<dbReference type="InterPro" id="IPR019787">
    <property type="entry name" value="Znf_PHD-finger"/>
</dbReference>
<feature type="compositionally biased region" description="Basic and acidic residues" evidence="5">
    <location>
        <begin position="156"/>
        <end position="168"/>
    </location>
</feature>
<evidence type="ECO:0000256" key="5">
    <source>
        <dbReference type="SAM" id="MobiDB-lite"/>
    </source>
</evidence>
<feature type="compositionally biased region" description="Polar residues" evidence="5">
    <location>
        <begin position="1317"/>
        <end position="1328"/>
    </location>
</feature>
<feature type="compositionally biased region" description="Low complexity" evidence="5">
    <location>
        <begin position="385"/>
        <end position="410"/>
    </location>
</feature>
<feature type="region of interest" description="Disordered" evidence="5">
    <location>
        <begin position="1"/>
        <end position="67"/>
    </location>
</feature>
<keyword evidence="1" id="KW-0479">Metal-binding</keyword>
<feature type="compositionally biased region" description="Basic and acidic residues" evidence="5">
    <location>
        <begin position="470"/>
        <end position="483"/>
    </location>
</feature>
<evidence type="ECO:0000256" key="2">
    <source>
        <dbReference type="ARBA" id="ARBA00022771"/>
    </source>
</evidence>
<dbReference type="GO" id="GO:0032221">
    <property type="term" value="C:Rpd3S complex"/>
    <property type="evidence" value="ECO:0007669"/>
    <property type="project" value="TreeGrafter"/>
</dbReference>
<keyword evidence="8" id="KW-1185">Reference proteome</keyword>
<dbReference type="InParanoid" id="A0A090CTT6"/>
<dbReference type="SMART" id="SM00249">
    <property type="entry name" value="PHD"/>
    <property type="match status" value="2"/>
</dbReference>
<dbReference type="Gene3D" id="3.30.40.10">
    <property type="entry name" value="Zinc/RING finger domain, C3HC4 (zinc finger)"/>
    <property type="match status" value="2"/>
</dbReference>
<feature type="compositionally biased region" description="Basic and acidic residues" evidence="5">
    <location>
        <begin position="517"/>
        <end position="527"/>
    </location>
</feature>
<feature type="compositionally biased region" description="Basic residues" evidence="5">
    <location>
        <begin position="800"/>
        <end position="819"/>
    </location>
</feature>
<dbReference type="InterPro" id="IPR001965">
    <property type="entry name" value="Znf_PHD"/>
</dbReference>
<feature type="compositionally biased region" description="Basic and acidic residues" evidence="5">
    <location>
        <begin position="41"/>
        <end position="55"/>
    </location>
</feature>
<dbReference type="InterPro" id="IPR011011">
    <property type="entry name" value="Znf_FYVE_PHD"/>
</dbReference>
<keyword evidence="3" id="KW-0862">Zinc</keyword>
<feature type="compositionally biased region" description="Basic and acidic residues" evidence="5">
    <location>
        <begin position="360"/>
        <end position="377"/>
    </location>
</feature>
<evidence type="ECO:0000313" key="7">
    <source>
        <dbReference type="EMBL" id="CDP32350.1"/>
    </source>
</evidence>
<evidence type="ECO:0000256" key="1">
    <source>
        <dbReference type="ARBA" id="ARBA00022723"/>
    </source>
</evidence>
<dbReference type="PROSITE" id="PS01359">
    <property type="entry name" value="ZF_PHD_1"/>
    <property type="match status" value="1"/>
</dbReference>
<dbReference type="InterPro" id="IPR019786">
    <property type="entry name" value="Zinc_finger_PHD-type_CS"/>
</dbReference>
<feature type="compositionally biased region" description="Low complexity" evidence="5">
    <location>
        <begin position="601"/>
        <end position="621"/>
    </location>
</feature>
<reference evidence="8" key="2">
    <citation type="journal article" date="2014" name="Genetics">
        <title>Maintaining two mating types: Structure of the mating type locus and its role in heterokaryosis in Podospora anserina.</title>
        <authorList>
            <person name="Grognet P."/>
            <person name="Bidard F."/>
            <person name="Kuchly C."/>
            <person name="Tong L.C.H."/>
            <person name="Coppin E."/>
            <person name="Benkhali J.A."/>
            <person name="Couloux A."/>
            <person name="Wincker P."/>
            <person name="Debuchy R."/>
            <person name="Silar P."/>
        </authorList>
    </citation>
    <scope>GENOME REANNOTATION</scope>
    <source>
        <strain evidence="8">S / ATCC MYA-4624 / DSM 980 / FGSC 10383</strain>
    </source>
</reference>
<evidence type="ECO:0000256" key="4">
    <source>
        <dbReference type="PROSITE-ProRule" id="PRU00146"/>
    </source>
</evidence>
<feature type="region of interest" description="Disordered" evidence="5">
    <location>
        <begin position="739"/>
        <end position="861"/>
    </location>
</feature>
<dbReference type="Pfam" id="PF00628">
    <property type="entry name" value="PHD"/>
    <property type="match status" value="2"/>
</dbReference>
<dbReference type="CDD" id="cd15535">
    <property type="entry name" value="PHD1_Rco1"/>
    <property type="match status" value="1"/>
</dbReference>
<feature type="compositionally biased region" description="Acidic residues" evidence="5">
    <location>
        <begin position="136"/>
        <end position="148"/>
    </location>
</feature>
<feature type="compositionally biased region" description="Basic and acidic residues" evidence="5">
    <location>
        <begin position="491"/>
        <end position="501"/>
    </location>
</feature>
<feature type="region of interest" description="Disordered" evidence="5">
    <location>
        <begin position="360"/>
        <end position="641"/>
    </location>
</feature>
<dbReference type="Proteomes" id="UP000001197">
    <property type="component" value="Chromosome 7"/>
</dbReference>
<feature type="compositionally biased region" description="Basic residues" evidence="5">
    <location>
        <begin position="585"/>
        <end position="597"/>
    </location>
</feature>
<organism evidence="7 8">
    <name type="scientific">Podospora anserina (strain S / ATCC MYA-4624 / DSM 980 / FGSC 10383)</name>
    <name type="common">Pleurage anserina</name>
    <dbReference type="NCBI Taxonomy" id="515849"/>
    <lineage>
        <taxon>Eukaryota</taxon>
        <taxon>Fungi</taxon>
        <taxon>Dikarya</taxon>
        <taxon>Ascomycota</taxon>
        <taxon>Pezizomycotina</taxon>
        <taxon>Sordariomycetes</taxon>
        <taxon>Sordariomycetidae</taxon>
        <taxon>Sordariales</taxon>
        <taxon>Podosporaceae</taxon>
        <taxon>Podospora</taxon>
        <taxon>Podospora anserina</taxon>
    </lineage>
</organism>
<feature type="compositionally biased region" description="Polar residues" evidence="5">
    <location>
        <begin position="1"/>
        <end position="21"/>
    </location>
</feature>
<dbReference type="PROSITE" id="PS50016">
    <property type="entry name" value="ZF_PHD_2"/>
    <property type="match status" value="1"/>
</dbReference>
<dbReference type="PANTHER" id="PTHR47636">
    <property type="entry name" value="TRANSCRIPTIONAL REGULATORY PROTEIN RCO1"/>
    <property type="match status" value="1"/>
</dbReference>
<feature type="compositionally biased region" description="Low complexity" evidence="5">
    <location>
        <begin position="502"/>
        <end position="514"/>
    </location>
</feature>
<dbReference type="InterPro" id="IPR052819">
    <property type="entry name" value="Chromatin_regulatory_protein"/>
</dbReference>
<feature type="domain" description="PHD-type" evidence="6">
    <location>
        <begin position="884"/>
        <end position="932"/>
    </location>
</feature>
<evidence type="ECO:0000259" key="6">
    <source>
        <dbReference type="PROSITE" id="PS50016"/>
    </source>
</evidence>
<name>A0A090CTT6_PODAN</name>
<keyword evidence="2 4" id="KW-0863">Zinc-finger</keyword>
<proteinExistence type="predicted"/>
<feature type="compositionally biased region" description="Low complexity" evidence="5">
    <location>
        <begin position="22"/>
        <end position="40"/>
    </location>
</feature>
<feature type="compositionally biased region" description="Polar residues" evidence="5">
    <location>
        <begin position="174"/>
        <end position="192"/>
    </location>
</feature>
<feature type="compositionally biased region" description="Pro residues" evidence="5">
    <location>
        <begin position="120"/>
        <end position="135"/>
    </location>
</feature>
<dbReference type="SUPFAM" id="SSF57903">
    <property type="entry name" value="FYVE/PHD zinc finger"/>
    <property type="match status" value="2"/>
</dbReference>
<feature type="compositionally biased region" description="Low complexity" evidence="5">
    <location>
        <begin position="533"/>
        <end position="551"/>
    </location>
</feature>
<feature type="compositionally biased region" description="Low complexity" evidence="5">
    <location>
        <begin position="779"/>
        <end position="792"/>
    </location>
</feature>
<dbReference type="PANTHER" id="PTHR47636:SF1">
    <property type="entry name" value="TRANSCRIPTIONAL REGULATORY PROTEIN RCO1"/>
    <property type="match status" value="1"/>
</dbReference>
<reference evidence="7 8" key="1">
    <citation type="journal article" date="2008" name="Genome Biol.">
        <title>The genome sequence of the model ascomycete fungus Podospora anserina.</title>
        <authorList>
            <person name="Espagne E."/>
            <person name="Lespinet O."/>
            <person name="Malagnac F."/>
            <person name="Da Silva C."/>
            <person name="Jaillon O."/>
            <person name="Porcel B.M."/>
            <person name="Couloux A."/>
            <person name="Aury J.-M."/>
            <person name="Segurens B."/>
            <person name="Poulain J."/>
            <person name="Anthouard V."/>
            <person name="Grossetete S."/>
            <person name="Khalili H."/>
            <person name="Coppin E."/>
            <person name="Dequard-Chablat M."/>
            <person name="Picard M."/>
            <person name="Contamine V."/>
            <person name="Arnaise S."/>
            <person name="Bourdais A."/>
            <person name="Berteaux-Lecellier V."/>
            <person name="Gautheret D."/>
            <person name="de Vries R.P."/>
            <person name="Battaglia E."/>
            <person name="Coutinho P.M."/>
            <person name="Danchin E.G.J."/>
            <person name="Henrissat B."/>
            <person name="El Khoury R."/>
            <person name="Sainsard-Chanet A."/>
            <person name="Boivin A."/>
            <person name="Pinan-Lucarre B."/>
            <person name="Sellem C.H."/>
            <person name="Debuchy R."/>
            <person name="Wincker P."/>
            <person name="Weissenbach J."/>
            <person name="Silar P."/>
        </authorList>
    </citation>
    <scope>NUCLEOTIDE SEQUENCE [LARGE SCALE GENOMIC DNA]</scope>
    <source>
        <strain evidence="8">S / ATCC MYA-4624 / DSM 980 / FGSC 10383</strain>
    </source>
</reference>
<dbReference type="GO" id="GO:0006357">
    <property type="term" value="P:regulation of transcription by RNA polymerase II"/>
    <property type="evidence" value="ECO:0007669"/>
    <property type="project" value="TreeGrafter"/>
</dbReference>
<evidence type="ECO:0000256" key="3">
    <source>
        <dbReference type="ARBA" id="ARBA00022833"/>
    </source>
</evidence>
<dbReference type="CDD" id="cd15534">
    <property type="entry name" value="PHD2_PHF12_Rco1"/>
    <property type="match status" value="1"/>
</dbReference>
<dbReference type="InterPro" id="IPR013083">
    <property type="entry name" value="Znf_RING/FYVE/PHD"/>
</dbReference>
<dbReference type="eggNOG" id="KOG4299">
    <property type="taxonomic scope" value="Eukaryota"/>
</dbReference>
<feature type="region of interest" description="Disordered" evidence="5">
    <location>
        <begin position="79"/>
        <end position="244"/>
    </location>
</feature>
<accession>A0A090CTT6</accession>
<feature type="region of interest" description="Disordered" evidence="5">
    <location>
        <begin position="1250"/>
        <end position="1352"/>
    </location>
</feature>
<dbReference type="STRING" id="515849.A0A090CTT6"/>
<evidence type="ECO:0000313" key="8">
    <source>
        <dbReference type="Proteomes" id="UP000001197"/>
    </source>
</evidence>
<dbReference type="GO" id="GO:0008270">
    <property type="term" value="F:zinc ion binding"/>
    <property type="evidence" value="ECO:0007669"/>
    <property type="project" value="UniProtKB-KW"/>
</dbReference>
<dbReference type="EMBL" id="FO904942">
    <property type="protein sequence ID" value="CDP32350.1"/>
    <property type="molecule type" value="Genomic_DNA"/>
</dbReference>
<protein>
    <recommendedName>
        <fullName evidence="6">PHD-type domain-containing protein</fullName>
    </recommendedName>
</protein>
<sequence>MPVTTISSNTRASRSRFSSPQVTASESTTKESSAAAVSAAEGREPKKSTFLERWLEPPVQSKPSYQEAGLVRQGVFDNMAPLGTMPKLGVFKSSSAATPTPAANPPKTRIVLKSSRPAAPSTPTPAAPPPPPPPAPEEDETEEEDETAEPYTEAPYLERIKSEDRGRAEGINYRETTPAVSAPSRSHGSFSSRDVEAGNWGPGRMSQVSSADRRSQSRASASSHPSHHHHIQQQPSTSSASREDDLKKITAKVVEAAVEAALQFCRYPTAWALRTLYDENCTSLEFLTMIEKVFMQKADAPTLSKFAKDIQKKKKEGKASNQGFQYFFGHEQTSIPPAKPAPYNHLINFGVSLLHFKESEPAPKTERQSTFDRHTEQPEPEPETRTVPAPACASPQQQESPAQPEPAQEPVQLPLREATPLPAAVAESPPVVEDSVGPLPSDPEPVGTTAPDTEPEQTPELPQRNEPQVEPERQEDKEPEEPPRKKRKSARHSEATSKKMMEAAAAASATTTTTQEVDGKLVAETPRRRTRATSHSSTSTLSTARSLSLTPVAARHQAIENEEEALVSDAPPSRNSPAPAQPINGKRRRSNAPRKSKGGNVSPSRRSSVASAAPRPVQSASNSRRQTPAVDQSLVDEEPYDPGATVDTFITSLNGKKNKPAIVFTSKVGKLDENDEKTQRRRQAKEVTNGKILEDAITKKDASGQWEYSNARGLVDQPLADESMMTMETPNALATRLRATLPASRSTPAAREGRSTRSARKRSHDEVEDPTSPITPGFPNSAAPSTAANSRAGTPATLRPAKKARTGLRVKNSPMKKKTGPLAGIPRPSGERSSPVGNGPVGNPQSPTLPPPLPKKKKKKKKLCEITTVMTSKEVTNHAQDDNDDYCASCSSNGELICCDGCTRSFHFNCVDPPLARDAMPNEWFCNVCRMTRELQPFREHTGSFALLFEKLEAKNSTAFALPPDIRNCFEGVRTGPEGEYEEILPVVKTARKKKSDEEAPDFFRLRDAEGNAAICHSCQKHSASDRAIIPCSACGIFWHLDCLDPPLANPPVLRTWKCPLHIDELLAEMPEVLAPAHRVRKPKTAGVIRPAFSRGFINDGYIDVALEEDTPASSWRNSEAYGRTVRLPERGIRADFLSRARFNRKGKPIPPLNAATTPAVPLTQRTLEEQQAVRNLAQLSGQGTAPITTLIDTLIAQADPCVVNLMSRGSADHFQSAEQLTRMDQQSLRAMLAQAEVMSQQIRQLLSSGANGTAPAVPSLTTSMSIDGDSEADKVAPSPAATDDVPAMTQGEKTPALGDQSPEAPLEENPSKDANLPTTPTKATSVGTEPAIVESNSDDKNSVDGDVMDLE</sequence>
<feature type="compositionally biased region" description="Low complexity" evidence="5">
    <location>
        <begin position="92"/>
        <end position="108"/>
    </location>
</feature>